<keyword evidence="2" id="KW-0119">Carbohydrate metabolism</keyword>
<dbReference type="Gene3D" id="3.30.420.40">
    <property type="match status" value="2"/>
</dbReference>
<evidence type="ECO:0000256" key="6">
    <source>
        <dbReference type="ARBA" id="ARBA00022840"/>
    </source>
</evidence>
<proteinExistence type="inferred from homology"/>
<dbReference type="Pfam" id="PF00370">
    <property type="entry name" value="FGGY_N"/>
    <property type="match status" value="1"/>
</dbReference>
<evidence type="ECO:0000256" key="4">
    <source>
        <dbReference type="ARBA" id="ARBA00022741"/>
    </source>
</evidence>
<dbReference type="SUPFAM" id="SSF53067">
    <property type="entry name" value="Actin-like ATPase domain"/>
    <property type="match status" value="2"/>
</dbReference>
<dbReference type="InterPro" id="IPR013449">
    <property type="entry name" value="Rhamnulokinase"/>
</dbReference>
<reference evidence="11" key="1">
    <citation type="journal article" date="2019" name="Int. J. Syst. Evol. Microbiol.">
        <title>The Global Catalogue of Microorganisms (GCM) 10K type strain sequencing project: providing services to taxonomists for standard genome sequencing and annotation.</title>
        <authorList>
            <consortium name="The Broad Institute Genomics Platform"/>
            <consortium name="The Broad Institute Genome Sequencing Center for Infectious Disease"/>
            <person name="Wu L."/>
            <person name="Ma J."/>
        </authorList>
    </citation>
    <scope>NUCLEOTIDE SEQUENCE [LARGE SCALE GENOMIC DNA]</scope>
    <source>
        <strain evidence="11">CGMCC 1.15772</strain>
    </source>
</reference>
<evidence type="ECO:0000256" key="5">
    <source>
        <dbReference type="ARBA" id="ARBA00022777"/>
    </source>
</evidence>
<evidence type="ECO:0000313" key="10">
    <source>
        <dbReference type="EMBL" id="MFC7269358.1"/>
    </source>
</evidence>
<organism evidence="10 11">
    <name type="scientific">Microbacterium fluvii</name>
    <dbReference type="NCBI Taxonomy" id="415215"/>
    <lineage>
        <taxon>Bacteria</taxon>
        <taxon>Bacillati</taxon>
        <taxon>Actinomycetota</taxon>
        <taxon>Actinomycetes</taxon>
        <taxon>Micrococcales</taxon>
        <taxon>Microbacteriaceae</taxon>
        <taxon>Microbacterium</taxon>
    </lineage>
</organism>
<dbReference type="CDD" id="cd07771">
    <property type="entry name" value="ASKHA_NBD_FGGY_RhaB-like"/>
    <property type="match status" value="1"/>
</dbReference>
<comment type="similarity">
    <text evidence="1">Belongs to the FGGY kinase family.</text>
</comment>
<dbReference type="RefSeq" id="WP_262874277.1">
    <property type="nucleotide sequence ID" value="NZ_BAABKW010000004.1"/>
</dbReference>
<evidence type="ECO:0000256" key="1">
    <source>
        <dbReference type="ARBA" id="ARBA00009156"/>
    </source>
</evidence>
<keyword evidence="6" id="KW-0067">ATP-binding</keyword>
<keyword evidence="5" id="KW-0418">Kinase</keyword>
<evidence type="ECO:0000259" key="8">
    <source>
        <dbReference type="Pfam" id="PF00370"/>
    </source>
</evidence>
<feature type="domain" description="Carbohydrate kinase FGGY N-terminal" evidence="8">
    <location>
        <begin position="8"/>
        <end position="243"/>
    </location>
</feature>
<protein>
    <submittedName>
        <fullName evidence="10">Rhamnulokinase family protein</fullName>
        <ecNumber evidence="10">2.7.1.-</ecNumber>
    </submittedName>
</protein>
<keyword evidence="2" id="KW-0859">Xylose metabolism</keyword>
<keyword evidence="11" id="KW-1185">Reference proteome</keyword>
<keyword evidence="7" id="KW-0684">Rhamnose metabolism</keyword>
<dbReference type="EMBL" id="JBHTBE010000002">
    <property type="protein sequence ID" value="MFC7269358.1"/>
    <property type="molecule type" value="Genomic_DNA"/>
</dbReference>
<sequence length="478" mass="50476">MSGGAVAAIDLGATSGRVIVGHVGPDTLETTLVTRFPNEPVATGDGLHWDVLSLYGAALKGLREAFRTEPAITSIGVDSWAVDYALLRDGRMLGDPFHYRDERTAAGVDAVHARVPHAELFERNGLQFLPFNTLYQFAAEPRDVLAFADTALLIPDLIGYWLTGVARAEQTNASTTGLLRVPGGEWDEELIASLGVPRSILPPLIAPGETLGALRTDVAAALGAGAGAHVTAIGSHDTASAVVAVPMQADAAAYISCGTWGLVGVEVDRLVLTPEALAANFTNEGGVDGRVRLLHNVMGLWVLSEAVRTWEREEGHRIDLPTLLDSAEEVPAASVPVFDVNDPRFLAPGDMPARIDAWCAEHDVAAPRTRAEYARSIVESLAQAFAEASLEAGRIGGVDVRTIHIVGGGALNELLCQRTADRAGMPVLAGPVEATALGNVLVQARALGLVSGSLEALRDLVAHTHRPRRYAPRADRTA</sequence>
<dbReference type="PANTHER" id="PTHR43095:SF5">
    <property type="entry name" value="XYLULOSE KINASE"/>
    <property type="match status" value="1"/>
</dbReference>
<keyword evidence="3 10" id="KW-0808">Transferase</keyword>
<dbReference type="InterPro" id="IPR050406">
    <property type="entry name" value="FGGY_Carb_Kinase"/>
</dbReference>
<dbReference type="InterPro" id="IPR043129">
    <property type="entry name" value="ATPase_NBD"/>
</dbReference>
<gene>
    <name evidence="10" type="ORF">ACFQRL_10330</name>
</gene>
<accession>A0ABW2HH52</accession>
<evidence type="ECO:0000256" key="7">
    <source>
        <dbReference type="ARBA" id="ARBA00023308"/>
    </source>
</evidence>
<dbReference type="Proteomes" id="UP001596507">
    <property type="component" value="Unassembled WGS sequence"/>
</dbReference>
<evidence type="ECO:0000259" key="9">
    <source>
        <dbReference type="Pfam" id="PF02782"/>
    </source>
</evidence>
<dbReference type="InterPro" id="IPR018484">
    <property type="entry name" value="FGGY_N"/>
</dbReference>
<dbReference type="EC" id="2.7.1.-" evidence="10"/>
<keyword evidence="4" id="KW-0547">Nucleotide-binding</keyword>
<evidence type="ECO:0000256" key="2">
    <source>
        <dbReference type="ARBA" id="ARBA00022629"/>
    </source>
</evidence>
<evidence type="ECO:0000313" key="11">
    <source>
        <dbReference type="Proteomes" id="UP001596507"/>
    </source>
</evidence>
<dbReference type="InterPro" id="IPR018485">
    <property type="entry name" value="FGGY_C"/>
</dbReference>
<comment type="caution">
    <text evidence="10">The sequence shown here is derived from an EMBL/GenBank/DDBJ whole genome shotgun (WGS) entry which is preliminary data.</text>
</comment>
<evidence type="ECO:0000256" key="3">
    <source>
        <dbReference type="ARBA" id="ARBA00022679"/>
    </source>
</evidence>
<feature type="domain" description="Carbohydrate kinase FGGY C-terminal" evidence="9">
    <location>
        <begin position="253"/>
        <end position="446"/>
    </location>
</feature>
<dbReference type="GO" id="GO:0016740">
    <property type="term" value="F:transferase activity"/>
    <property type="evidence" value="ECO:0007669"/>
    <property type="project" value="UniProtKB-KW"/>
</dbReference>
<dbReference type="Pfam" id="PF02782">
    <property type="entry name" value="FGGY_C"/>
    <property type="match status" value="1"/>
</dbReference>
<dbReference type="PANTHER" id="PTHR43095">
    <property type="entry name" value="SUGAR KINASE"/>
    <property type="match status" value="1"/>
</dbReference>
<name>A0ABW2HH52_9MICO</name>